<organism evidence="2 3">
    <name type="scientific">Nocardia terpenica</name>
    <dbReference type="NCBI Taxonomy" id="455432"/>
    <lineage>
        <taxon>Bacteria</taxon>
        <taxon>Bacillati</taxon>
        <taxon>Actinomycetota</taxon>
        <taxon>Actinomycetes</taxon>
        <taxon>Mycobacteriales</taxon>
        <taxon>Nocardiaceae</taxon>
        <taxon>Nocardia</taxon>
    </lineage>
</organism>
<dbReference type="InterPro" id="IPR010982">
    <property type="entry name" value="Lambda_DNA-bd_dom_sf"/>
</dbReference>
<evidence type="ECO:0000313" key="2">
    <source>
        <dbReference type="EMBL" id="ATL68786.1"/>
    </source>
</evidence>
<evidence type="ECO:0000313" key="3">
    <source>
        <dbReference type="Proteomes" id="UP000221961"/>
    </source>
</evidence>
<gene>
    <name evidence="2" type="ORF">CRH09_23935</name>
</gene>
<name>A0A291RMH3_9NOCA</name>
<proteinExistence type="predicted"/>
<dbReference type="RefSeq" id="WP_098695848.1">
    <property type="nucleotide sequence ID" value="NZ_CP023778.1"/>
</dbReference>
<dbReference type="PROSITE" id="PS50943">
    <property type="entry name" value="HTH_CROC1"/>
    <property type="match status" value="1"/>
</dbReference>
<dbReference type="GeneID" id="88360398"/>
<accession>A0A291RMH3</accession>
<dbReference type="InterPro" id="IPR001387">
    <property type="entry name" value="Cro/C1-type_HTH"/>
</dbReference>
<evidence type="ECO:0000259" key="1">
    <source>
        <dbReference type="PROSITE" id="PS50943"/>
    </source>
</evidence>
<sequence>MSHAALARTIDDDTFASRLNRLFDTAGLPGIQLRTKEVGRALRANGLPISDLYLLQLRTGTRTDPSPATVSALARYFGVAPEYFPAIEPDPITDSKNIDRHTVTLLGCAELQRLLLAACDLSSAAQELLAAMAADLHNFEYARTAEVAPV</sequence>
<reference evidence="2 3" key="1">
    <citation type="submission" date="2017-10" db="EMBL/GenBank/DDBJ databases">
        <title>Comparative genomics between pathogenic Norcardia.</title>
        <authorList>
            <person name="Zeng L."/>
        </authorList>
    </citation>
    <scope>NUCLEOTIDE SEQUENCE [LARGE SCALE GENOMIC DNA]</scope>
    <source>
        <strain evidence="2 3">NC_YFY_NT001</strain>
    </source>
</reference>
<dbReference type="KEGG" id="ntp:CRH09_23935"/>
<dbReference type="Proteomes" id="UP000221961">
    <property type="component" value="Chromosome"/>
</dbReference>
<dbReference type="AlphaFoldDB" id="A0A291RMH3"/>
<dbReference type="GO" id="GO:0003677">
    <property type="term" value="F:DNA binding"/>
    <property type="evidence" value="ECO:0007669"/>
    <property type="project" value="InterPro"/>
</dbReference>
<feature type="domain" description="HTH cro/C1-type" evidence="1">
    <location>
        <begin position="59"/>
        <end position="84"/>
    </location>
</feature>
<dbReference type="Gene3D" id="1.10.260.40">
    <property type="entry name" value="lambda repressor-like DNA-binding domains"/>
    <property type="match status" value="1"/>
</dbReference>
<dbReference type="EMBL" id="CP023778">
    <property type="protein sequence ID" value="ATL68786.1"/>
    <property type="molecule type" value="Genomic_DNA"/>
</dbReference>
<protein>
    <submittedName>
        <fullName evidence="2">Transcriptional regulator</fullName>
    </submittedName>
</protein>